<dbReference type="Proteomes" id="UP000582837">
    <property type="component" value="Unassembled WGS sequence"/>
</dbReference>
<reference evidence="6 7" key="1">
    <citation type="submission" date="2020-08" db="EMBL/GenBank/DDBJ databases">
        <title>Genomic Encyclopedia of Type Strains, Phase IV (KMG-IV): sequencing the most valuable type-strain genomes for metagenomic binning, comparative biology and taxonomic classification.</title>
        <authorList>
            <person name="Goeker M."/>
        </authorList>
    </citation>
    <scope>NUCLEOTIDE SEQUENCE [LARGE SCALE GENOMIC DNA]</scope>
    <source>
        <strain evidence="6 7">DSM 29007</strain>
    </source>
</reference>
<dbReference type="InterPro" id="IPR016143">
    <property type="entry name" value="Citrate_synth-like_sm_a-sub"/>
</dbReference>
<dbReference type="InterPro" id="IPR016142">
    <property type="entry name" value="Citrate_synth-like_lrg_a-sub"/>
</dbReference>
<evidence type="ECO:0000259" key="5">
    <source>
        <dbReference type="Pfam" id="PF12728"/>
    </source>
</evidence>
<comment type="pathway">
    <text evidence="1">Carbohydrate metabolism; tricarboxylic acid cycle; isocitrate from oxaloacetate: step 1/2.</text>
</comment>
<feature type="domain" description="Helix-turn-helix" evidence="5">
    <location>
        <begin position="6"/>
        <end position="58"/>
    </location>
</feature>
<evidence type="ECO:0000313" key="7">
    <source>
        <dbReference type="Proteomes" id="UP000582837"/>
    </source>
</evidence>
<dbReference type="RefSeq" id="WP_170031020.1">
    <property type="nucleotide sequence ID" value="NZ_JABDTL010000001.1"/>
</dbReference>
<keyword evidence="7" id="KW-1185">Reference proteome</keyword>
<evidence type="ECO:0000256" key="2">
    <source>
        <dbReference type="ARBA" id="ARBA00010566"/>
    </source>
</evidence>
<dbReference type="SUPFAM" id="SSF46955">
    <property type="entry name" value="Putative DNA-binding domain"/>
    <property type="match status" value="1"/>
</dbReference>
<evidence type="ECO:0000256" key="1">
    <source>
        <dbReference type="ARBA" id="ARBA00004751"/>
    </source>
</evidence>
<evidence type="ECO:0000256" key="4">
    <source>
        <dbReference type="ARBA" id="ARBA00022679"/>
    </source>
</evidence>
<dbReference type="GO" id="GO:0006099">
    <property type="term" value="P:tricarboxylic acid cycle"/>
    <property type="evidence" value="ECO:0007669"/>
    <property type="project" value="UniProtKB-UniPathway"/>
</dbReference>
<dbReference type="Gene3D" id="1.10.230.10">
    <property type="entry name" value="Cytochrome P450-Terp, domain 2"/>
    <property type="match status" value="1"/>
</dbReference>
<dbReference type="AlphaFoldDB" id="A0A841GN25"/>
<comment type="caution">
    <text evidence="6">The sequence shown here is derived from an EMBL/GenBank/DDBJ whole genome shotgun (WGS) entry which is preliminary data.</text>
</comment>
<dbReference type="InterPro" id="IPR002020">
    <property type="entry name" value="Citrate_synthase"/>
</dbReference>
<dbReference type="PANTHER" id="PTHR11739">
    <property type="entry name" value="CITRATE SYNTHASE"/>
    <property type="match status" value="1"/>
</dbReference>
<proteinExistence type="inferred from homology"/>
<sequence length="399" mass="43481">MARRPYLTAEEACAELGVAAQTLYAYVSRGLIRSEPGVDGSRGHRYRAEDVLRLKERKRARRDPDTAARDALRWGAPLLESALTWITDGRLYYRGEDAVQLARSCTVEEVAALLWTGSRDVPDGWFDEPAAEVRVRENVGPLAALQIELALAEAKDPSAHDVRPERVAATGMRVLRRLARVAGGGGSAEGNISELLQRAWAPHRPEAEPLLRAALILLADHELNVASFTARCVASAGSTPYAAVSAGIGAMHGVRHARHVERVEALFAEVERPERAGQVLEARLRRGERVPGFGHRLHPSGDPRATELLRQLREVDPHSPGLALADAIEAAAEPLLDDRPTFEIGLVALARAMELPEGAPLMLFVLGRSLGLVAHAVEQYGSREVLRPRARYMGAMPPE</sequence>
<comment type="similarity">
    <text evidence="2">Belongs to the citrate synthase family.</text>
</comment>
<dbReference type="PRINTS" id="PR00143">
    <property type="entry name" value="CITRTSNTHASE"/>
</dbReference>
<dbReference type="EC" id="2.3.3.16" evidence="3"/>
<dbReference type="EMBL" id="JACHIA010000001">
    <property type="protein sequence ID" value="MBB6068712.1"/>
    <property type="molecule type" value="Genomic_DNA"/>
</dbReference>
<dbReference type="PANTHER" id="PTHR11739:SF4">
    <property type="entry name" value="CITRATE SYNTHASE, PEROXISOMAL"/>
    <property type="match status" value="1"/>
</dbReference>
<dbReference type="GO" id="GO:0005829">
    <property type="term" value="C:cytosol"/>
    <property type="evidence" value="ECO:0007669"/>
    <property type="project" value="TreeGrafter"/>
</dbReference>
<dbReference type="GO" id="GO:0005975">
    <property type="term" value="P:carbohydrate metabolic process"/>
    <property type="evidence" value="ECO:0007669"/>
    <property type="project" value="TreeGrafter"/>
</dbReference>
<dbReference type="Pfam" id="PF12728">
    <property type="entry name" value="HTH_17"/>
    <property type="match status" value="1"/>
</dbReference>
<dbReference type="InterPro" id="IPR009061">
    <property type="entry name" value="DNA-bd_dom_put_sf"/>
</dbReference>
<keyword evidence="6" id="KW-0012">Acyltransferase</keyword>
<dbReference type="InterPro" id="IPR036969">
    <property type="entry name" value="Citrate_synthase_sf"/>
</dbReference>
<dbReference type="Gene3D" id="1.10.1660.10">
    <property type="match status" value="1"/>
</dbReference>
<dbReference type="InterPro" id="IPR041657">
    <property type="entry name" value="HTH_17"/>
</dbReference>
<dbReference type="CDD" id="cd06102">
    <property type="entry name" value="citrate_synt_like_2"/>
    <property type="match status" value="1"/>
</dbReference>
<dbReference type="Pfam" id="PF00285">
    <property type="entry name" value="Citrate_synt"/>
    <property type="match status" value="1"/>
</dbReference>
<keyword evidence="4 6" id="KW-0808">Transferase</keyword>
<dbReference type="GO" id="GO:0036440">
    <property type="term" value="F:citrate synthase activity"/>
    <property type="evidence" value="ECO:0007669"/>
    <property type="project" value="UniProtKB-EC"/>
</dbReference>
<protein>
    <recommendedName>
        <fullName evidence="3">citrate synthase (unknown stereospecificity)</fullName>
        <ecNumber evidence="3">2.3.3.16</ecNumber>
    </recommendedName>
</protein>
<accession>A0A841GN25</accession>
<evidence type="ECO:0000256" key="3">
    <source>
        <dbReference type="ARBA" id="ARBA00012972"/>
    </source>
</evidence>
<organism evidence="6 7">
    <name type="scientific">Longimicrobium terrae</name>
    <dbReference type="NCBI Taxonomy" id="1639882"/>
    <lineage>
        <taxon>Bacteria</taxon>
        <taxon>Pseudomonadati</taxon>
        <taxon>Gemmatimonadota</taxon>
        <taxon>Longimicrobiia</taxon>
        <taxon>Longimicrobiales</taxon>
        <taxon>Longimicrobiaceae</taxon>
        <taxon>Longimicrobium</taxon>
    </lineage>
</organism>
<dbReference type="SUPFAM" id="SSF48256">
    <property type="entry name" value="Citrate synthase"/>
    <property type="match status" value="1"/>
</dbReference>
<evidence type="ECO:0000313" key="6">
    <source>
        <dbReference type="EMBL" id="MBB6068712.1"/>
    </source>
</evidence>
<gene>
    <name evidence="6" type="ORF">HNQ61_000323</name>
</gene>
<dbReference type="Gene3D" id="1.10.580.10">
    <property type="entry name" value="Citrate Synthase, domain 1"/>
    <property type="match status" value="2"/>
</dbReference>
<dbReference type="UniPathway" id="UPA00223"/>
<name>A0A841GN25_9BACT</name>